<feature type="chain" id="PRO_5024292379" evidence="1">
    <location>
        <begin position="18"/>
        <end position="197"/>
    </location>
</feature>
<evidence type="ECO:0000256" key="1">
    <source>
        <dbReference type="SAM" id="SignalP"/>
    </source>
</evidence>
<name>A0A5K3F838_MESCO</name>
<feature type="domain" description="SCP" evidence="2">
    <location>
        <begin position="23"/>
        <end position="166"/>
    </location>
</feature>
<dbReference type="InterPro" id="IPR035940">
    <property type="entry name" value="CAP_sf"/>
</dbReference>
<dbReference type="InterPro" id="IPR001283">
    <property type="entry name" value="CRISP-related"/>
</dbReference>
<evidence type="ECO:0000259" key="2">
    <source>
        <dbReference type="SMART" id="SM00198"/>
    </source>
</evidence>
<evidence type="ECO:0000313" key="3">
    <source>
        <dbReference type="WBParaSite" id="MCU_006138-RA"/>
    </source>
</evidence>
<dbReference type="PANTHER" id="PTHR10334">
    <property type="entry name" value="CYSTEINE-RICH SECRETORY PROTEIN-RELATED"/>
    <property type="match status" value="1"/>
</dbReference>
<dbReference type="Gene3D" id="3.40.33.10">
    <property type="entry name" value="CAP"/>
    <property type="match status" value="1"/>
</dbReference>
<dbReference type="WBParaSite" id="MCU_006138-RA">
    <property type="protein sequence ID" value="MCU_006138-RA"/>
    <property type="gene ID" value="MCU_006138"/>
</dbReference>
<proteinExistence type="predicted"/>
<accession>A0A5K3F838</accession>
<protein>
    <submittedName>
        <fullName evidence="3">SCP domain-containing protein</fullName>
    </submittedName>
</protein>
<dbReference type="AlphaFoldDB" id="A0A5K3F838"/>
<sequence length="197" mass="22368">MGQTIIFLLTFTCFAAADVPSPDERRLIVETHAKIREIVNPSASDMKLMKYSEELEQQAEKSLSECIVDEYSVTAYSNNTTQNLRIFFDEKPTYVDMVTVSSIEAQNYDYDANTCADECTEYKRIVWADSTRVGCAMHKCGYSDPERSKPIYSVICQYDPIERIEKRRPYIKGPSCGMCPPGYECLQNQCAEIVAAL</sequence>
<dbReference type="InterPro" id="IPR014044">
    <property type="entry name" value="CAP_dom"/>
</dbReference>
<dbReference type="SUPFAM" id="SSF55797">
    <property type="entry name" value="PR-1-like"/>
    <property type="match status" value="1"/>
</dbReference>
<dbReference type="Pfam" id="PF00188">
    <property type="entry name" value="CAP"/>
    <property type="match status" value="1"/>
</dbReference>
<dbReference type="SMART" id="SM00198">
    <property type="entry name" value="SCP"/>
    <property type="match status" value="1"/>
</dbReference>
<organism evidence="3">
    <name type="scientific">Mesocestoides corti</name>
    <name type="common">Flatworm</name>
    <dbReference type="NCBI Taxonomy" id="53468"/>
    <lineage>
        <taxon>Eukaryota</taxon>
        <taxon>Metazoa</taxon>
        <taxon>Spiralia</taxon>
        <taxon>Lophotrochozoa</taxon>
        <taxon>Platyhelminthes</taxon>
        <taxon>Cestoda</taxon>
        <taxon>Eucestoda</taxon>
        <taxon>Cyclophyllidea</taxon>
        <taxon>Mesocestoididae</taxon>
        <taxon>Mesocestoides</taxon>
    </lineage>
</organism>
<keyword evidence="1" id="KW-0732">Signal</keyword>
<reference evidence="3" key="1">
    <citation type="submission" date="2019-11" db="UniProtKB">
        <authorList>
            <consortium name="WormBaseParasite"/>
        </authorList>
    </citation>
    <scope>IDENTIFICATION</scope>
</reference>
<feature type="signal peptide" evidence="1">
    <location>
        <begin position="1"/>
        <end position="17"/>
    </location>
</feature>